<dbReference type="GO" id="GO:0043709">
    <property type="term" value="P:cell adhesion involved in single-species biofilm formation"/>
    <property type="evidence" value="ECO:0007669"/>
    <property type="project" value="TreeGrafter"/>
</dbReference>
<feature type="domain" description="GGDEF" evidence="6">
    <location>
        <begin position="428"/>
        <end position="559"/>
    </location>
</feature>
<evidence type="ECO:0000313" key="8">
    <source>
        <dbReference type="Proteomes" id="UP000219993"/>
    </source>
</evidence>
<accession>A0A291P2Y5</accession>
<dbReference type="GO" id="GO:0005886">
    <property type="term" value="C:plasma membrane"/>
    <property type="evidence" value="ECO:0007669"/>
    <property type="project" value="TreeGrafter"/>
</dbReference>
<dbReference type="PROSITE" id="PS50113">
    <property type="entry name" value="PAC"/>
    <property type="match status" value="1"/>
</dbReference>
<dbReference type="InterPro" id="IPR000700">
    <property type="entry name" value="PAS-assoc_C"/>
</dbReference>
<dbReference type="PANTHER" id="PTHR45138">
    <property type="entry name" value="REGULATORY COMPONENTS OF SENSORY TRANSDUCTION SYSTEM"/>
    <property type="match status" value="1"/>
</dbReference>
<dbReference type="OrthoDB" id="73375at2"/>
<dbReference type="Gene3D" id="3.30.450.20">
    <property type="entry name" value="PAS domain"/>
    <property type="match status" value="1"/>
</dbReference>
<evidence type="ECO:0000259" key="6">
    <source>
        <dbReference type="PROSITE" id="PS50887"/>
    </source>
</evidence>
<comment type="cofactor">
    <cofactor evidence="1">
        <name>Mg(2+)</name>
        <dbReference type="ChEBI" id="CHEBI:18420"/>
    </cofactor>
</comment>
<evidence type="ECO:0000256" key="1">
    <source>
        <dbReference type="ARBA" id="ARBA00001946"/>
    </source>
</evidence>
<dbReference type="InterPro" id="IPR043128">
    <property type="entry name" value="Rev_trsase/Diguanyl_cyclase"/>
</dbReference>
<evidence type="ECO:0000259" key="4">
    <source>
        <dbReference type="PROSITE" id="PS50112"/>
    </source>
</evidence>
<dbReference type="Gene3D" id="3.30.70.270">
    <property type="match status" value="1"/>
</dbReference>
<dbReference type="Proteomes" id="UP000219993">
    <property type="component" value="Chromosome"/>
</dbReference>
<dbReference type="SUPFAM" id="SSF55073">
    <property type="entry name" value="Nucleotide cyclase"/>
    <property type="match status" value="1"/>
</dbReference>
<dbReference type="Pfam" id="PF00990">
    <property type="entry name" value="GGDEF"/>
    <property type="match status" value="1"/>
</dbReference>
<proteinExistence type="predicted"/>
<reference evidence="7 8" key="1">
    <citation type="journal article" date="2017" name="Sci. Rep.">
        <title>Revealing the Saline Adaptation Strategies of the Halophilic Bacterium Halomonas beimenensis through High-throughput Omics and Transposon Mutagenesis Approaches.</title>
        <authorList>
            <person name="Chen Y.H."/>
            <person name="Lin S.S."/>
            <person name="Shyu Y.T."/>
        </authorList>
    </citation>
    <scope>NUCLEOTIDE SEQUENCE [LARGE SCALE GENOMIC DNA]</scope>
    <source>
        <strain evidence="7 8">NTU-111</strain>
    </source>
</reference>
<dbReference type="InterPro" id="IPR013656">
    <property type="entry name" value="PAS_4"/>
</dbReference>
<dbReference type="GO" id="GO:1902201">
    <property type="term" value="P:negative regulation of bacterial-type flagellum-dependent cell motility"/>
    <property type="evidence" value="ECO:0007669"/>
    <property type="project" value="TreeGrafter"/>
</dbReference>
<feature type="domain" description="PAC" evidence="5">
    <location>
        <begin position="179"/>
        <end position="230"/>
    </location>
</feature>
<protein>
    <recommendedName>
        <fullName evidence="2">diguanylate cyclase</fullName>
        <ecNumber evidence="2">2.7.7.65</ecNumber>
    </recommendedName>
</protein>
<organism evidence="7 8">
    <name type="scientific">Halomonas beimenensis</name>
    <dbReference type="NCBI Taxonomy" id="475662"/>
    <lineage>
        <taxon>Bacteria</taxon>
        <taxon>Pseudomonadati</taxon>
        <taxon>Pseudomonadota</taxon>
        <taxon>Gammaproteobacteria</taxon>
        <taxon>Oceanospirillales</taxon>
        <taxon>Halomonadaceae</taxon>
        <taxon>Halomonas</taxon>
    </lineage>
</organism>
<dbReference type="InterPro" id="IPR029016">
    <property type="entry name" value="GAF-like_dom_sf"/>
</dbReference>
<dbReference type="NCBIfam" id="TIGR00229">
    <property type="entry name" value="sensory_box"/>
    <property type="match status" value="1"/>
</dbReference>
<evidence type="ECO:0000256" key="2">
    <source>
        <dbReference type="ARBA" id="ARBA00012528"/>
    </source>
</evidence>
<dbReference type="InterPro" id="IPR035965">
    <property type="entry name" value="PAS-like_dom_sf"/>
</dbReference>
<dbReference type="RefSeq" id="WP_097787807.1">
    <property type="nucleotide sequence ID" value="NZ_BAAADT010000010.1"/>
</dbReference>
<gene>
    <name evidence="7" type="ORF">BEI_0255</name>
</gene>
<dbReference type="PANTHER" id="PTHR45138:SF9">
    <property type="entry name" value="DIGUANYLATE CYCLASE DGCM-RELATED"/>
    <property type="match status" value="1"/>
</dbReference>
<keyword evidence="8" id="KW-1185">Reference proteome</keyword>
<evidence type="ECO:0000256" key="3">
    <source>
        <dbReference type="ARBA" id="ARBA00034247"/>
    </source>
</evidence>
<dbReference type="Pfam" id="PF01590">
    <property type="entry name" value="GAF"/>
    <property type="match status" value="1"/>
</dbReference>
<dbReference type="InterPro" id="IPR003018">
    <property type="entry name" value="GAF"/>
</dbReference>
<dbReference type="SMART" id="SM00065">
    <property type="entry name" value="GAF"/>
    <property type="match status" value="1"/>
</dbReference>
<dbReference type="GO" id="GO:0052621">
    <property type="term" value="F:diguanylate cyclase activity"/>
    <property type="evidence" value="ECO:0007669"/>
    <property type="project" value="UniProtKB-EC"/>
</dbReference>
<dbReference type="SUPFAM" id="SSF55785">
    <property type="entry name" value="PYP-like sensor domain (PAS domain)"/>
    <property type="match status" value="1"/>
</dbReference>
<dbReference type="KEGG" id="hbe:BEI_0255"/>
<dbReference type="EMBL" id="CP021435">
    <property type="protein sequence ID" value="ATJ81242.1"/>
    <property type="molecule type" value="Genomic_DNA"/>
</dbReference>
<dbReference type="EC" id="2.7.7.65" evidence="2"/>
<dbReference type="CDD" id="cd01949">
    <property type="entry name" value="GGDEF"/>
    <property type="match status" value="1"/>
</dbReference>
<evidence type="ECO:0000313" key="7">
    <source>
        <dbReference type="EMBL" id="ATJ81242.1"/>
    </source>
</evidence>
<dbReference type="Gene3D" id="3.30.450.40">
    <property type="match status" value="1"/>
</dbReference>
<dbReference type="NCBIfam" id="TIGR00254">
    <property type="entry name" value="GGDEF"/>
    <property type="match status" value="1"/>
</dbReference>
<dbReference type="SMART" id="SM00267">
    <property type="entry name" value="GGDEF"/>
    <property type="match status" value="1"/>
</dbReference>
<feature type="domain" description="PAS" evidence="4">
    <location>
        <begin position="107"/>
        <end position="177"/>
    </location>
</feature>
<sequence length="559" mass="62736">MGQPAWWKEVLTLSRSAYLHISPEQRIIDAVGDTQTLLGRDPESLVGVVIGELKDIRTRLGSAVAECFANSEIRPGETWGFEDGAGCYYGLADGSFVIKLTAGQHVNQGIIGRLADQLPVKVAYVDREGCFRFNNQAYVDFVGISQEALYGQPVSTVLDAASYEKVWPRFQRAFAGEAVTYEDKLSLADGRTFYFKVSYLPDYLEGEVVGFYAIIQDISEYRAMIQLLRDIHTGVNRTDISANEIVDRLLRDALAYLSLDIGLVSRVIGDQYIVKWSASEIADISPDDRFDLGDTYCRLMLDVEDVFHTSQAGADERINGHPCYQQFGLESYIGTPLHLNGEVWGTLNFSSPHPRHQPFTQVEIELVRLIADAVERVITDQAEIDQVRQELDRMADKASRDYLTGLPNRSYLDQHVEELIQAHDTRDEPFSLAVVDIDHFKQVNDTHGHDTGDTVLQWLGARISESLRDGDLVARTGGEEFVIVMRRAHAPEARKVVERVREHIKSEAVMLEDGHELPITFSSGLSEHTKGEPFSRLFKRADKALYAAKHAGRDRVKTV</sequence>
<dbReference type="PROSITE" id="PS50112">
    <property type="entry name" value="PAS"/>
    <property type="match status" value="1"/>
</dbReference>
<dbReference type="Pfam" id="PF08448">
    <property type="entry name" value="PAS_4"/>
    <property type="match status" value="1"/>
</dbReference>
<dbReference type="SMART" id="SM00091">
    <property type="entry name" value="PAS"/>
    <property type="match status" value="1"/>
</dbReference>
<dbReference type="SUPFAM" id="SSF55781">
    <property type="entry name" value="GAF domain-like"/>
    <property type="match status" value="1"/>
</dbReference>
<dbReference type="InterPro" id="IPR000014">
    <property type="entry name" value="PAS"/>
</dbReference>
<dbReference type="InterPro" id="IPR050469">
    <property type="entry name" value="Diguanylate_Cyclase"/>
</dbReference>
<dbReference type="FunFam" id="3.30.70.270:FF:000001">
    <property type="entry name" value="Diguanylate cyclase domain protein"/>
    <property type="match status" value="1"/>
</dbReference>
<dbReference type="InterPro" id="IPR000160">
    <property type="entry name" value="GGDEF_dom"/>
</dbReference>
<comment type="catalytic activity">
    <reaction evidence="3">
        <text>2 GTP = 3',3'-c-di-GMP + 2 diphosphate</text>
        <dbReference type="Rhea" id="RHEA:24898"/>
        <dbReference type="ChEBI" id="CHEBI:33019"/>
        <dbReference type="ChEBI" id="CHEBI:37565"/>
        <dbReference type="ChEBI" id="CHEBI:58805"/>
        <dbReference type="EC" id="2.7.7.65"/>
    </reaction>
</comment>
<name>A0A291P2Y5_9GAMM</name>
<dbReference type="InterPro" id="IPR029787">
    <property type="entry name" value="Nucleotide_cyclase"/>
</dbReference>
<evidence type="ECO:0000259" key="5">
    <source>
        <dbReference type="PROSITE" id="PS50113"/>
    </source>
</evidence>
<dbReference type="CDD" id="cd00130">
    <property type="entry name" value="PAS"/>
    <property type="match status" value="1"/>
</dbReference>
<dbReference type="PROSITE" id="PS50887">
    <property type="entry name" value="GGDEF"/>
    <property type="match status" value="1"/>
</dbReference>
<dbReference type="AlphaFoldDB" id="A0A291P2Y5"/>